<evidence type="ECO:0000313" key="1">
    <source>
        <dbReference type="EMBL" id="KAH0450014.1"/>
    </source>
</evidence>
<gene>
    <name evidence="1" type="ORF">IEQ34_020706</name>
</gene>
<name>A0AAV7FKP2_DENCH</name>
<evidence type="ECO:0000313" key="2">
    <source>
        <dbReference type="Proteomes" id="UP000775213"/>
    </source>
</evidence>
<dbReference type="AlphaFoldDB" id="A0AAV7FKP2"/>
<dbReference type="Proteomes" id="UP000775213">
    <property type="component" value="Unassembled WGS sequence"/>
</dbReference>
<sequence length="78" mass="8575">MLVPTEPSKTTVIFGVSGNGISHLFKYVVACSSFISSPKMDLIETSFKSLYALMFDESVISQVAAPFEFTFVGKCFLH</sequence>
<accession>A0AAV7FKP2</accession>
<dbReference type="EMBL" id="JAGFBR010000018">
    <property type="protein sequence ID" value="KAH0450014.1"/>
    <property type="molecule type" value="Genomic_DNA"/>
</dbReference>
<proteinExistence type="predicted"/>
<keyword evidence="2" id="KW-1185">Reference proteome</keyword>
<comment type="caution">
    <text evidence="1">The sequence shown here is derived from an EMBL/GenBank/DDBJ whole genome shotgun (WGS) entry which is preliminary data.</text>
</comment>
<reference evidence="1 2" key="1">
    <citation type="journal article" date="2021" name="Hortic Res">
        <title>Chromosome-scale assembly of the Dendrobium chrysotoxum genome enhances the understanding of orchid evolution.</title>
        <authorList>
            <person name="Zhang Y."/>
            <person name="Zhang G.Q."/>
            <person name="Zhang D."/>
            <person name="Liu X.D."/>
            <person name="Xu X.Y."/>
            <person name="Sun W.H."/>
            <person name="Yu X."/>
            <person name="Zhu X."/>
            <person name="Wang Z.W."/>
            <person name="Zhao X."/>
            <person name="Zhong W.Y."/>
            <person name="Chen H."/>
            <person name="Yin W.L."/>
            <person name="Huang T."/>
            <person name="Niu S.C."/>
            <person name="Liu Z.J."/>
        </authorList>
    </citation>
    <scope>NUCLEOTIDE SEQUENCE [LARGE SCALE GENOMIC DNA]</scope>
    <source>
        <strain evidence="1">Lindl</strain>
    </source>
</reference>
<protein>
    <submittedName>
        <fullName evidence="1">Uncharacterized protein</fullName>
    </submittedName>
</protein>
<organism evidence="1 2">
    <name type="scientific">Dendrobium chrysotoxum</name>
    <name type="common">Orchid</name>
    <dbReference type="NCBI Taxonomy" id="161865"/>
    <lineage>
        <taxon>Eukaryota</taxon>
        <taxon>Viridiplantae</taxon>
        <taxon>Streptophyta</taxon>
        <taxon>Embryophyta</taxon>
        <taxon>Tracheophyta</taxon>
        <taxon>Spermatophyta</taxon>
        <taxon>Magnoliopsida</taxon>
        <taxon>Liliopsida</taxon>
        <taxon>Asparagales</taxon>
        <taxon>Orchidaceae</taxon>
        <taxon>Epidendroideae</taxon>
        <taxon>Malaxideae</taxon>
        <taxon>Dendrobiinae</taxon>
        <taxon>Dendrobium</taxon>
    </lineage>
</organism>